<dbReference type="InParanoid" id="B7PAI7"/>
<dbReference type="Gene3D" id="1.10.3480.20">
    <property type="match status" value="1"/>
</dbReference>
<dbReference type="VEuPathDB" id="VectorBase:ISCI002850"/>
<dbReference type="AlphaFoldDB" id="B7PAI7"/>
<evidence type="ECO:0000313" key="1">
    <source>
        <dbReference type="EMBL" id="EEC03609.1"/>
    </source>
</evidence>
<dbReference type="EMBL" id="DS671510">
    <property type="protein sequence ID" value="EEC03609.1"/>
    <property type="molecule type" value="Genomic_DNA"/>
</dbReference>
<name>B7PAI7_IXOSC</name>
<gene>
    <name evidence="1" type="ORF">IscW_ISCW002850</name>
</gene>
<evidence type="ECO:0000313" key="3">
    <source>
        <dbReference type="Proteomes" id="UP000001555"/>
    </source>
</evidence>
<evidence type="ECO:0000313" key="2">
    <source>
        <dbReference type="EnsemblMetazoa" id="ISCW002850-PA"/>
    </source>
</evidence>
<dbReference type="OrthoDB" id="6490266at2759"/>
<dbReference type="HOGENOM" id="CLU_2515145_0_0_1"/>
<proteinExistence type="predicted"/>
<dbReference type="Proteomes" id="UP000001555">
    <property type="component" value="Unassembled WGS sequence"/>
</dbReference>
<accession>B7PAI7</accession>
<reference evidence="1 3" key="1">
    <citation type="submission" date="2008-03" db="EMBL/GenBank/DDBJ databases">
        <title>Annotation of Ixodes scapularis.</title>
        <authorList>
            <consortium name="Ixodes scapularis Genome Project Consortium"/>
            <person name="Caler E."/>
            <person name="Hannick L.I."/>
            <person name="Bidwell S."/>
            <person name="Joardar V."/>
            <person name="Thiagarajan M."/>
            <person name="Amedeo P."/>
            <person name="Galinsky K.J."/>
            <person name="Schobel S."/>
            <person name="Inman J."/>
            <person name="Hostetler J."/>
            <person name="Miller J."/>
            <person name="Hammond M."/>
            <person name="Megy K."/>
            <person name="Lawson D."/>
            <person name="Kodira C."/>
            <person name="Sutton G."/>
            <person name="Meyer J."/>
            <person name="Hill C.A."/>
            <person name="Birren B."/>
            <person name="Nene V."/>
            <person name="Collins F."/>
            <person name="Alarcon-Chaidez F."/>
            <person name="Wikel S."/>
            <person name="Strausberg R."/>
        </authorList>
    </citation>
    <scope>NUCLEOTIDE SEQUENCE [LARGE SCALE GENOMIC DNA]</scope>
    <source>
        <strain evidence="3">Wikel</strain>
        <strain evidence="1">Wikel colony</strain>
    </source>
</reference>
<dbReference type="EnsemblMetazoa" id="ISCW002850-RA">
    <property type="protein sequence ID" value="ISCW002850-PA"/>
    <property type="gene ID" value="ISCW002850"/>
</dbReference>
<sequence length="85" mass="9573">MLECRRSKVRSAHCARCRAGQLPYHLAFDVLEYLPKERAHVPCNAAVANFHKLDLVLRHTRVYTKWKGGRGSCRATPALSLTVVA</sequence>
<organism>
    <name type="scientific">Ixodes scapularis</name>
    <name type="common">Black-legged tick</name>
    <name type="synonym">Deer tick</name>
    <dbReference type="NCBI Taxonomy" id="6945"/>
    <lineage>
        <taxon>Eukaryota</taxon>
        <taxon>Metazoa</taxon>
        <taxon>Ecdysozoa</taxon>
        <taxon>Arthropoda</taxon>
        <taxon>Chelicerata</taxon>
        <taxon>Arachnida</taxon>
        <taxon>Acari</taxon>
        <taxon>Parasitiformes</taxon>
        <taxon>Ixodida</taxon>
        <taxon>Ixodoidea</taxon>
        <taxon>Ixodidae</taxon>
        <taxon>Ixodinae</taxon>
        <taxon>Ixodes</taxon>
    </lineage>
</organism>
<protein>
    <submittedName>
        <fullName evidence="1 2">Uncharacterized protein</fullName>
    </submittedName>
</protein>
<dbReference type="VEuPathDB" id="VectorBase:ISCW002850"/>
<keyword evidence="3" id="KW-1185">Reference proteome</keyword>
<reference evidence="2" key="2">
    <citation type="submission" date="2020-05" db="UniProtKB">
        <authorList>
            <consortium name="EnsemblMetazoa"/>
        </authorList>
    </citation>
    <scope>IDENTIFICATION</scope>
    <source>
        <strain evidence="2">wikel</strain>
    </source>
</reference>
<dbReference type="EMBL" id="ABJB010874745">
    <property type="status" value="NOT_ANNOTATED_CDS"/>
    <property type="molecule type" value="Genomic_DNA"/>
</dbReference>
<dbReference type="PaxDb" id="6945-B7PAI7"/>
<dbReference type="VEuPathDB" id="VectorBase:ISCP_036453"/>